<dbReference type="InterPro" id="IPR018631">
    <property type="entry name" value="AAA-ATPase-like_dom"/>
</dbReference>
<dbReference type="InterPro" id="IPR012547">
    <property type="entry name" value="PDDEXK_9"/>
</dbReference>
<proteinExistence type="predicted"/>
<evidence type="ECO:0000259" key="1">
    <source>
        <dbReference type="Pfam" id="PF09820"/>
    </source>
</evidence>
<name>A0A1W1CS05_9ZZZZ</name>
<dbReference type="AlphaFoldDB" id="A0A1W1CS05"/>
<dbReference type="PANTHER" id="PTHR34825:SF2">
    <property type="entry name" value="AAA-ATPASE-LIKE DOMAIN-CONTAINING PROTEIN"/>
    <property type="match status" value="1"/>
</dbReference>
<dbReference type="InterPro" id="IPR027417">
    <property type="entry name" value="P-loop_NTPase"/>
</dbReference>
<feature type="domain" description="AAA-ATPase-like" evidence="1">
    <location>
        <begin position="6"/>
        <end position="222"/>
    </location>
</feature>
<protein>
    <submittedName>
        <fullName evidence="2">Conserved protein</fullName>
    </submittedName>
</protein>
<dbReference type="Gene3D" id="3.40.50.300">
    <property type="entry name" value="P-loop containing nucleotide triphosphate hydrolases"/>
    <property type="match status" value="1"/>
</dbReference>
<evidence type="ECO:0000313" key="2">
    <source>
        <dbReference type="EMBL" id="SFV68529.1"/>
    </source>
</evidence>
<dbReference type="Pfam" id="PF09820">
    <property type="entry name" value="AAA-ATPase_like"/>
    <property type="match status" value="1"/>
</dbReference>
<accession>A0A1W1CS05</accession>
<organism evidence="2">
    <name type="scientific">hydrothermal vent metagenome</name>
    <dbReference type="NCBI Taxonomy" id="652676"/>
    <lineage>
        <taxon>unclassified sequences</taxon>
        <taxon>metagenomes</taxon>
        <taxon>ecological metagenomes</taxon>
    </lineage>
</organism>
<dbReference type="EMBL" id="FPHN01000250">
    <property type="protein sequence ID" value="SFV68529.1"/>
    <property type="molecule type" value="Genomic_DNA"/>
</dbReference>
<sequence>MRKIIYGESNFRKVTINKDYFYIDKTEYIEKLEKLNENFLIFLRPRRFGKSLFLSTLQYYYDENSAHEFEAMFEDTYIRQNPTPLKNSFRILFFEFSGINIDGGIETIYEGFKDNIKSAIYRYFVKYKYNITRESLNNIETPTGLIKYFFDVIEDDNIYLLIDEYDQFANAILAHSMKDFLTMVGKGGFVRSFYEVIKTATLSNIVQKMFITGVTPITLDSLSSGFNIVSNISNEESFNAMAGFRQEEVDYSLEESIFNKCQNINREELLFKIKTWYNGYLFNIKATERIYNATLVNYFISKYDYKRCLMPIKMLDVNVASDYKAIMRLFNIGDSERNYKVLEELIENNSIVGEIKDRYDLNQEFSRDDFITLIYSMGFITIKEETFGGEFEFQIPNYVIKMLYFNYFAIELKNRNNLSMDKDIKTLLRDLALGNYEPFKNQLNEVIKVLSNRDHYGFREKHFHVITLSLLSFAEFYFIDSQPELDNKYPDILLIGRDDKVPNNYLFELKWLKEKDNYKEVKKEGIKQVEGYLKLDKVKNIPKLRSFLLLGSKDGVEFLETK</sequence>
<gene>
    <name evidence="2" type="ORF">MNB_SV-14-780</name>
</gene>
<dbReference type="PANTHER" id="PTHR34825">
    <property type="entry name" value="CONSERVED PROTEIN, WITH A WEAK D-GALACTARATE DEHYDRATASE/ALTRONATE HYDROLASE DOMAIN"/>
    <property type="match status" value="1"/>
</dbReference>
<dbReference type="Pfam" id="PF08011">
    <property type="entry name" value="PDDEXK_9"/>
    <property type="match status" value="1"/>
</dbReference>
<reference evidence="2" key="1">
    <citation type="submission" date="2016-10" db="EMBL/GenBank/DDBJ databases">
        <authorList>
            <person name="de Groot N.N."/>
        </authorList>
    </citation>
    <scope>NUCLEOTIDE SEQUENCE</scope>
</reference>